<dbReference type="GO" id="GO:0051539">
    <property type="term" value="F:4 iron, 4 sulfur cluster binding"/>
    <property type="evidence" value="ECO:0007669"/>
    <property type="project" value="UniProtKB-KW"/>
</dbReference>
<dbReference type="Pfam" id="PF13247">
    <property type="entry name" value="Fer4_11"/>
    <property type="match status" value="1"/>
</dbReference>
<evidence type="ECO:0000256" key="6">
    <source>
        <dbReference type="ARBA" id="ARBA00023004"/>
    </source>
</evidence>
<feature type="domain" description="4Fe-4S ferredoxin-type" evidence="8">
    <location>
        <begin position="2"/>
        <end position="32"/>
    </location>
</feature>
<dbReference type="InterPro" id="IPR017900">
    <property type="entry name" value="4Fe4S_Fe_S_CS"/>
</dbReference>
<keyword evidence="3" id="KW-0479">Metal-binding</keyword>
<dbReference type="RefSeq" id="WP_020448178.1">
    <property type="nucleotide sequence ID" value="NZ_CAYAYA010000045.1"/>
</dbReference>
<keyword evidence="1" id="KW-0813">Transport</keyword>
<keyword evidence="6" id="KW-0408">Iron</keyword>
<evidence type="ECO:0000259" key="8">
    <source>
        <dbReference type="PROSITE" id="PS51379"/>
    </source>
</evidence>
<dbReference type="GO" id="GO:0016491">
    <property type="term" value="F:oxidoreductase activity"/>
    <property type="evidence" value="ECO:0007669"/>
    <property type="project" value="UniProtKB-ARBA"/>
</dbReference>
<evidence type="ECO:0000256" key="7">
    <source>
        <dbReference type="ARBA" id="ARBA00023014"/>
    </source>
</evidence>
<dbReference type="PROSITE" id="PS51379">
    <property type="entry name" value="4FE4S_FER_2"/>
    <property type="match status" value="2"/>
</dbReference>
<dbReference type="Proteomes" id="UP000752814">
    <property type="component" value="Unassembled WGS sequence"/>
</dbReference>
<evidence type="ECO:0000313" key="10">
    <source>
        <dbReference type="Proteomes" id="UP000752814"/>
    </source>
</evidence>
<name>A0A8J8TEB7_9ARCH</name>
<dbReference type="Gene3D" id="3.30.70.20">
    <property type="match status" value="2"/>
</dbReference>
<evidence type="ECO:0000256" key="2">
    <source>
        <dbReference type="ARBA" id="ARBA00022485"/>
    </source>
</evidence>
<dbReference type="PANTHER" id="PTHR43177:SF5">
    <property type="entry name" value="ANAEROBIC DIMETHYL SULFOXIDE REDUCTASE CHAIN B-RELATED"/>
    <property type="match status" value="1"/>
</dbReference>
<dbReference type="GeneID" id="41322689"/>
<feature type="domain" description="4Fe-4S ferredoxin-type" evidence="8">
    <location>
        <begin position="82"/>
        <end position="111"/>
    </location>
</feature>
<evidence type="ECO:0000256" key="5">
    <source>
        <dbReference type="ARBA" id="ARBA00022982"/>
    </source>
</evidence>
<proteinExistence type="predicted"/>
<dbReference type="InterPro" id="IPR017896">
    <property type="entry name" value="4Fe4S_Fe-S-bd"/>
</dbReference>
<organism evidence="9 10">
    <name type="scientific">Candidatus Methanomassiliicoccus intestinalis</name>
    <dbReference type="NCBI Taxonomy" id="1406512"/>
    <lineage>
        <taxon>Archaea</taxon>
        <taxon>Methanobacteriati</taxon>
        <taxon>Thermoplasmatota</taxon>
        <taxon>Thermoplasmata</taxon>
        <taxon>Methanomassiliicoccales</taxon>
        <taxon>Methanomassiliicoccaceae</taxon>
        <taxon>Methanomassiliicoccus</taxon>
    </lineage>
</organism>
<dbReference type="OMA" id="KHARPSG"/>
<dbReference type="SUPFAM" id="SSF54862">
    <property type="entry name" value="4Fe-4S ferredoxins"/>
    <property type="match status" value="1"/>
</dbReference>
<evidence type="ECO:0000313" key="9">
    <source>
        <dbReference type="EMBL" id="TQS81595.1"/>
    </source>
</evidence>
<dbReference type="GO" id="GO:0046872">
    <property type="term" value="F:metal ion binding"/>
    <property type="evidence" value="ECO:0007669"/>
    <property type="project" value="UniProtKB-KW"/>
</dbReference>
<protein>
    <recommendedName>
        <fullName evidence="8">4Fe-4S ferredoxin-type domain-containing protein</fullName>
    </recommendedName>
</protein>
<dbReference type="CDD" id="cd10563">
    <property type="entry name" value="CooF_like"/>
    <property type="match status" value="1"/>
</dbReference>
<dbReference type="InterPro" id="IPR050954">
    <property type="entry name" value="ET_IronSulfur_Cluster-Binding"/>
</dbReference>
<keyword evidence="7" id="KW-0411">Iron-sulfur</keyword>
<evidence type="ECO:0000256" key="3">
    <source>
        <dbReference type="ARBA" id="ARBA00022723"/>
    </source>
</evidence>
<keyword evidence="2" id="KW-0004">4Fe-4S</keyword>
<accession>A0A8J8TEB7</accession>
<dbReference type="PANTHER" id="PTHR43177">
    <property type="entry name" value="PROTEIN NRFC"/>
    <property type="match status" value="1"/>
</dbReference>
<reference evidence="9" key="1">
    <citation type="submission" date="2016-03" db="EMBL/GenBank/DDBJ databases">
        <authorList>
            <person name="Borrel G."/>
            <person name="Mccann A."/>
            <person name="O'Toole P.W."/>
        </authorList>
    </citation>
    <scope>NUCLEOTIDE SEQUENCE</scope>
    <source>
        <strain evidence="9">183</strain>
    </source>
</reference>
<gene>
    <name evidence="9" type="ORF">A3207_04120</name>
</gene>
<dbReference type="AlphaFoldDB" id="A0A8J8TEB7"/>
<evidence type="ECO:0000256" key="1">
    <source>
        <dbReference type="ARBA" id="ARBA00022448"/>
    </source>
</evidence>
<evidence type="ECO:0000256" key="4">
    <source>
        <dbReference type="ARBA" id="ARBA00022737"/>
    </source>
</evidence>
<keyword evidence="5" id="KW-0249">Electron transport</keyword>
<sequence length="144" mass="15896">MRQILVDLAKCKGCRQCEKACSNAHSATTTGDSKPVSRVKVLFTKSENGKKGSPYPMRCHQCEFPKCAEACMSGALIKTKDGIVIHEDDRCVGCWMCVMTCPYGAVFRDVERKVVVKCDTCLDDEIPACVAVCKFDAMKIEESK</sequence>
<dbReference type="EMBL" id="LVVT01000022">
    <property type="protein sequence ID" value="TQS81595.1"/>
    <property type="molecule type" value="Genomic_DNA"/>
</dbReference>
<dbReference type="PROSITE" id="PS00198">
    <property type="entry name" value="4FE4S_FER_1"/>
    <property type="match status" value="1"/>
</dbReference>
<comment type="caution">
    <text evidence="9">The sequence shown here is derived from an EMBL/GenBank/DDBJ whole genome shotgun (WGS) entry which is preliminary data.</text>
</comment>
<keyword evidence="4" id="KW-0677">Repeat</keyword>